<keyword evidence="4" id="KW-0808">Transferase</keyword>
<keyword evidence="10" id="KW-0732">Signal</keyword>
<comment type="similarity">
    <text evidence="2">Belongs to the MNN1/MNT family.</text>
</comment>
<dbReference type="InParanoid" id="A0A024GBL4"/>
<dbReference type="STRING" id="65357.A0A024GBL4"/>
<evidence type="ECO:0000313" key="12">
    <source>
        <dbReference type="Proteomes" id="UP000053237"/>
    </source>
</evidence>
<reference evidence="11 12" key="1">
    <citation type="submission" date="2012-05" db="EMBL/GenBank/DDBJ databases">
        <title>Recombination and specialization in a pathogen metapopulation.</title>
        <authorList>
            <person name="Gardiner A."/>
            <person name="Kemen E."/>
            <person name="Schultz-Larsen T."/>
            <person name="MacLean D."/>
            <person name="Van Oosterhout C."/>
            <person name="Jones J.D.G."/>
        </authorList>
    </citation>
    <scope>NUCLEOTIDE SEQUENCE [LARGE SCALE GENOMIC DNA]</scope>
    <source>
        <strain evidence="11 12">Ac Nc2</strain>
    </source>
</reference>
<evidence type="ECO:0000256" key="5">
    <source>
        <dbReference type="ARBA" id="ARBA00022692"/>
    </source>
</evidence>
<evidence type="ECO:0000256" key="10">
    <source>
        <dbReference type="SAM" id="SignalP"/>
    </source>
</evidence>
<evidence type="ECO:0008006" key="13">
    <source>
        <dbReference type="Google" id="ProtNLM"/>
    </source>
</evidence>
<accession>A0A024GBL4</accession>
<keyword evidence="5" id="KW-0812">Transmembrane</keyword>
<evidence type="ECO:0000256" key="4">
    <source>
        <dbReference type="ARBA" id="ARBA00022679"/>
    </source>
</evidence>
<evidence type="ECO:0000313" key="11">
    <source>
        <dbReference type="EMBL" id="CCI43732.1"/>
    </source>
</evidence>
<dbReference type="GO" id="GO:0006493">
    <property type="term" value="P:protein O-linked glycosylation"/>
    <property type="evidence" value="ECO:0007669"/>
    <property type="project" value="TreeGrafter"/>
</dbReference>
<sequence length="471" mass="53494">MSLMHVRVHVLVCSLLLFANGISALTLDHLTWNLTSDTFFLTQPLFDIGRIVISDVFPEPSIPPKQLWEIAKQYTPNSRGFVLPLFDGNSHLGFSLLVDFERKFGLKIPVEVPHCGDLEIEIQEQLKVRFPSIRIFDVCDLAALAEYNGQKIYCQDVNHCHEIFRSFLIGVLAVVYSTFDEIMLLDADTQYFTDPTETWELEDVKQTGVLLFRDRVVEPYKFLLEPTEEEHQGLRRLHRFLGAFDPRPYRFLGHVASEPAPDEWVATMSSESFRHYKPSKLAMTTHAWNFLSGHNIDSSFVLWSKGKQSRATTILASFVSLNGVPSPPSYGDKEFFFFACELAETSYAVSKYGAGSITSNEPILNNTALCGDALHFLPIRQPSQNWSLSANDGVPFYTNGDYISSWDPEHDKLFHTMSTPANFHLNVLKRSKTHVGCLQRRVVVNASEAMRNAISERIKALRELQFGFIGR</sequence>
<keyword evidence="9" id="KW-0325">Glycoprotein</keyword>
<comment type="caution">
    <text evidence="11">The sequence shown here is derived from an EMBL/GenBank/DDBJ whole genome shotgun (WGS) entry which is preliminary data.</text>
</comment>
<dbReference type="InterPro" id="IPR022751">
    <property type="entry name" value="Alpha_mannosyltransferase"/>
</dbReference>
<evidence type="ECO:0000256" key="3">
    <source>
        <dbReference type="ARBA" id="ARBA00022676"/>
    </source>
</evidence>
<keyword evidence="12" id="KW-1185">Reference proteome</keyword>
<dbReference type="OrthoDB" id="430354at2759"/>
<dbReference type="AlphaFoldDB" id="A0A024GBL4"/>
<dbReference type="EMBL" id="CAIX01000054">
    <property type="protein sequence ID" value="CCI43732.1"/>
    <property type="molecule type" value="Genomic_DNA"/>
</dbReference>
<keyword evidence="7" id="KW-1133">Transmembrane helix</keyword>
<protein>
    <recommendedName>
        <fullName evidence="13">Nucleotide-diphospho-sugar transferase domain-containing protein</fullName>
    </recommendedName>
</protein>
<dbReference type="InterPro" id="IPR029044">
    <property type="entry name" value="Nucleotide-diphossugar_trans"/>
</dbReference>
<comment type="subcellular location">
    <subcellularLocation>
        <location evidence="1">Membrane</location>
        <topology evidence="1">Single-pass type II membrane protein</topology>
    </subcellularLocation>
</comment>
<evidence type="ECO:0000256" key="9">
    <source>
        <dbReference type="ARBA" id="ARBA00023180"/>
    </source>
</evidence>
<keyword evidence="3" id="KW-0328">Glycosyltransferase</keyword>
<gene>
    <name evidence="11" type="ORF">BN9_045160</name>
</gene>
<keyword evidence="6" id="KW-0735">Signal-anchor</keyword>
<feature type="signal peptide" evidence="10">
    <location>
        <begin position="1"/>
        <end position="24"/>
    </location>
</feature>
<evidence type="ECO:0000256" key="1">
    <source>
        <dbReference type="ARBA" id="ARBA00004606"/>
    </source>
</evidence>
<dbReference type="GO" id="GO:0000033">
    <property type="term" value="F:alpha-1,3-mannosyltransferase activity"/>
    <property type="evidence" value="ECO:0007669"/>
    <property type="project" value="TreeGrafter"/>
</dbReference>
<evidence type="ECO:0000256" key="2">
    <source>
        <dbReference type="ARBA" id="ARBA00009105"/>
    </source>
</evidence>
<name>A0A024GBL4_9STRA</name>
<dbReference type="GO" id="GO:0005794">
    <property type="term" value="C:Golgi apparatus"/>
    <property type="evidence" value="ECO:0007669"/>
    <property type="project" value="TreeGrafter"/>
</dbReference>
<dbReference type="Proteomes" id="UP000053237">
    <property type="component" value="Unassembled WGS sequence"/>
</dbReference>
<dbReference type="SUPFAM" id="SSF53448">
    <property type="entry name" value="Nucleotide-diphospho-sugar transferases"/>
    <property type="match status" value="1"/>
</dbReference>
<dbReference type="Pfam" id="PF11051">
    <property type="entry name" value="Mannosyl_trans3"/>
    <property type="match status" value="1"/>
</dbReference>
<evidence type="ECO:0000256" key="7">
    <source>
        <dbReference type="ARBA" id="ARBA00022989"/>
    </source>
</evidence>
<evidence type="ECO:0000256" key="6">
    <source>
        <dbReference type="ARBA" id="ARBA00022968"/>
    </source>
</evidence>
<organism evidence="11 12">
    <name type="scientific">Albugo candida</name>
    <dbReference type="NCBI Taxonomy" id="65357"/>
    <lineage>
        <taxon>Eukaryota</taxon>
        <taxon>Sar</taxon>
        <taxon>Stramenopiles</taxon>
        <taxon>Oomycota</taxon>
        <taxon>Peronosporomycetes</taxon>
        <taxon>Albuginales</taxon>
        <taxon>Albuginaceae</taxon>
        <taxon>Albugo</taxon>
    </lineage>
</organism>
<proteinExistence type="inferred from homology"/>
<dbReference type="GO" id="GO:0016020">
    <property type="term" value="C:membrane"/>
    <property type="evidence" value="ECO:0007669"/>
    <property type="project" value="UniProtKB-SubCell"/>
</dbReference>
<dbReference type="PANTHER" id="PTHR31392:SF1">
    <property type="entry name" value="ALPHA-1,3-MANNOSYLTRANSFERASE MNN1-RELATED"/>
    <property type="match status" value="1"/>
</dbReference>
<feature type="chain" id="PRO_5001532370" description="Nucleotide-diphospho-sugar transferase domain-containing protein" evidence="10">
    <location>
        <begin position="25"/>
        <end position="471"/>
    </location>
</feature>
<keyword evidence="8" id="KW-0472">Membrane</keyword>
<evidence type="ECO:0000256" key="8">
    <source>
        <dbReference type="ARBA" id="ARBA00023136"/>
    </source>
</evidence>
<dbReference type="PANTHER" id="PTHR31392">
    <property type="entry name" value="ALPHA-1,3-MANNOSYLTRANSFERASE MNN1-RELATED"/>
    <property type="match status" value="1"/>
</dbReference>